<dbReference type="InterPro" id="IPR050918">
    <property type="entry name" value="CNF-like_PLA2_Inhibitor"/>
</dbReference>
<evidence type="ECO:0000256" key="2">
    <source>
        <dbReference type="ARBA" id="ARBA00004613"/>
    </source>
</evidence>
<evidence type="ECO:0000256" key="5">
    <source>
        <dbReference type="ARBA" id="ARBA00022729"/>
    </source>
</evidence>
<dbReference type="GO" id="GO:0005886">
    <property type="term" value="C:plasma membrane"/>
    <property type="evidence" value="ECO:0007669"/>
    <property type="project" value="UniProtKB-SubCell"/>
</dbReference>
<dbReference type="InterPro" id="IPR016054">
    <property type="entry name" value="LY6_UPA_recep-like"/>
</dbReference>
<evidence type="ECO:0000256" key="4">
    <source>
        <dbReference type="ARBA" id="ARBA00022525"/>
    </source>
</evidence>
<keyword evidence="3" id="KW-1003">Cell membrane</keyword>
<reference evidence="10" key="1">
    <citation type="submission" date="2021-06" db="EMBL/GenBank/DDBJ databases">
        <authorList>
            <consortium name="Wellcome Sanger Institute Data Sharing"/>
        </authorList>
    </citation>
    <scope>NUCLEOTIDE SEQUENCE [LARGE SCALE GENOMIC DNA]</scope>
</reference>
<evidence type="ECO:0000259" key="9">
    <source>
        <dbReference type="SMART" id="SM00134"/>
    </source>
</evidence>
<dbReference type="Pfam" id="PF00021">
    <property type="entry name" value="UPAR_LY6"/>
    <property type="match status" value="1"/>
</dbReference>
<comment type="subcellular location">
    <subcellularLocation>
        <location evidence="1">Cell membrane</location>
    </subcellularLocation>
    <subcellularLocation>
        <location evidence="2">Secreted</location>
    </subcellularLocation>
</comment>
<dbReference type="InterPro" id="IPR045860">
    <property type="entry name" value="Snake_toxin-like_sf"/>
</dbReference>
<feature type="chain" id="PRO_5034108948" description="UPAR/Ly6 domain-containing protein" evidence="8">
    <location>
        <begin position="19"/>
        <end position="205"/>
    </location>
</feature>
<dbReference type="SUPFAM" id="SSF57302">
    <property type="entry name" value="Snake toxin-like"/>
    <property type="match status" value="2"/>
</dbReference>
<keyword evidence="11" id="KW-1185">Reference proteome</keyword>
<evidence type="ECO:0000256" key="3">
    <source>
        <dbReference type="ARBA" id="ARBA00022475"/>
    </source>
</evidence>
<keyword evidence="4" id="KW-0964">Secreted</keyword>
<feature type="domain" description="UPAR/Ly6" evidence="9">
    <location>
        <begin position="19"/>
        <end position="110"/>
    </location>
</feature>
<dbReference type="InterPro" id="IPR035076">
    <property type="entry name" value="Toxin/TOLIP"/>
</dbReference>
<evidence type="ECO:0000256" key="6">
    <source>
        <dbReference type="ARBA" id="ARBA00023136"/>
    </source>
</evidence>
<evidence type="ECO:0000313" key="10">
    <source>
        <dbReference type="Ensembl" id="ENSECRP00000029803.1"/>
    </source>
</evidence>
<dbReference type="SMART" id="SM00134">
    <property type="entry name" value="LU"/>
    <property type="match status" value="2"/>
</dbReference>
<accession>A0A8C4TB09</accession>
<evidence type="ECO:0000256" key="1">
    <source>
        <dbReference type="ARBA" id="ARBA00004236"/>
    </source>
</evidence>
<dbReference type="Proteomes" id="UP000694620">
    <property type="component" value="Chromosome 17"/>
</dbReference>
<reference evidence="10" key="2">
    <citation type="submission" date="2025-08" db="UniProtKB">
        <authorList>
            <consortium name="Ensembl"/>
        </authorList>
    </citation>
    <scope>IDENTIFICATION</scope>
</reference>
<evidence type="ECO:0000256" key="7">
    <source>
        <dbReference type="ARBA" id="ARBA00023180"/>
    </source>
</evidence>
<keyword evidence="6" id="KW-0472">Membrane</keyword>
<proteinExistence type="predicted"/>
<organism evidence="10 11">
    <name type="scientific">Erpetoichthys calabaricus</name>
    <name type="common">Rope fish</name>
    <name type="synonym">Calamoichthys calabaricus</name>
    <dbReference type="NCBI Taxonomy" id="27687"/>
    <lineage>
        <taxon>Eukaryota</taxon>
        <taxon>Metazoa</taxon>
        <taxon>Chordata</taxon>
        <taxon>Craniata</taxon>
        <taxon>Vertebrata</taxon>
        <taxon>Euteleostomi</taxon>
        <taxon>Actinopterygii</taxon>
        <taxon>Polypteriformes</taxon>
        <taxon>Polypteridae</taxon>
        <taxon>Erpetoichthys</taxon>
    </lineage>
</organism>
<sequence>MELFLVSLLFSLVCTVSSLTCHQCTPGTSLRCTETQKTCSPQETSCANAAVTTFVGGQSINVNAKDCATSSDGCGEVVSVNFLVTRVTVNVQCCNTDNCNTVSPPAYTDNNPNGLKCCVDENCQTTVQCLGKEDTCISAVVQSGGTTVKSRGCATNNVCGSQSPQMTGITGEINCCKGNLCNHAKRITLDILLALLPIVVLKFIF</sequence>
<evidence type="ECO:0000313" key="11">
    <source>
        <dbReference type="Proteomes" id="UP000694620"/>
    </source>
</evidence>
<feature type="signal peptide" evidence="8">
    <location>
        <begin position="1"/>
        <end position="18"/>
    </location>
</feature>
<evidence type="ECO:0000256" key="8">
    <source>
        <dbReference type="SAM" id="SignalP"/>
    </source>
</evidence>
<dbReference type="Gene3D" id="2.10.60.10">
    <property type="entry name" value="CD59"/>
    <property type="match status" value="2"/>
</dbReference>
<name>A0A8C4TB09_ERPCA</name>
<feature type="domain" description="UPAR/Ly6" evidence="9">
    <location>
        <begin position="115"/>
        <end position="192"/>
    </location>
</feature>
<dbReference type="GeneTree" id="ENSGT00940000163304"/>
<dbReference type="AlphaFoldDB" id="A0A8C4TB09"/>
<dbReference type="PANTHER" id="PTHR20914:SF9">
    <property type="entry name" value="COILED, ISOFORM A"/>
    <property type="match status" value="1"/>
</dbReference>
<dbReference type="Ensembl" id="ENSECRT00000030437.1">
    <property type="protein sequence ID" value="ENSECRP00000029803.1"/>
    <property type="gene ID" value="ENSECRG00000020242.1"/>
</dbReference>
<keyword evidence="5 8" id="KW-0732">Signal</keyword>
<dbReference type="GO" id="GO:0005576">
    <property type="term" value="C:extracellular region"/>
    <property type="evidence" value="ECO:0007669"/>
    <property type="project" value="UniProtKB-SubCell"/>
</dbReference>
<reference evidence="10" key="3">
    <citation type="submission" date="2025-09" db="UniProtKB">
        <authorList>
            <consortium name="Ensembl"/>
        </authorList>
    </citation>
    <scope>IDENTIFICATION</scope>
</reference>
<gene>
    <name evidence="10" type="primary">LOC114667359</name>
</gene>
<keyword evidence="7" id="KW-0325">Glycoprotein</keyword>
<protein>
    <recommendedName>
        <fullName evidence="9">UPAR/Ly6 domain-containing protein</fullName>
    </recommendedName>
</protein>
<dbReference type="PANTHER" id="PTHR20914">
    <property type="entry name" value="LY6/PLAUR DOMAIN-CONTAINING PROTEIN 8"/>
    <property type="match status" value="1"/>
</dbReference>
<dbReference type="Pfam" id="PF00087">
    <property type="entry name" value="Toxin_TOLIP"/>
    <property type="match status" value="1"/>
</dbReference>